<reference evidence="1 2" key="1">
    <citation type="journal article" date="2022" name="DNA Res.">
        <title>Chromosomal-level genome assembly of the orchid tree Bauhinia variegata (Leguminosae; Cercidoideae) supports the allotetraploid origin hypothesis of Bauhinia.</title>
        <authorList>
            <person name="Zhong Y."/>
            <person name="Chen Y."/>
            <person name="Zheng D."/>
            <person name="Pang J."/>
            <person name="Liu Y."/>
            <person name="Luo S."/>
            <person name="Meng S."/>
            <person name="Qian L."/>
            <person name="Wei D."/>
            <person name="Dai S."/>
            <person name="Zhou R."/>
        </authorList>
    </citation>
    <scope>NUCLEOTIDE SEQUENCE [LARGE SCALE GENOMIC DNA]</scope>
    <source>
        <strain evidence="1">BV-YZ2020</strain>
    </source>
</reference>
<evidence type="ECO:0000313" key="2">
    <source>
        <dbReference type="Proteomes" id="UP000828941"/>
    </source>
</evidence>
<dbReference type="Proteomes" id="UP000828941">
    <property type="component" value="Chromosome 1"/>
</dbReference>
<organism evidence="1 2">
    <name type="scientific">Bauhinia variegata</name>
    <name type="common">Purple orchid tree</name>
    <name type="synonym">Phanera variegata</name>
    <dbReference type="NCBI Taxonomy" id="167791"/>
    <lineage>
        <taxon>Eukaryota</taxon>
        <taxon>Viridiplantae</taxon>
        <taxon>Streptophyta</taxon>
        <taxon>Embryophyta</taxon>
        <taxon>Tracheophyta</taxon>
        <taxon>Spermatophyta</taxon>
        <taxon>Magnoliopsida</taxon>
        <taxon>eudicotyledons</taxon>
        <taxon>Gunneridae</taxon>
        <taxon>Pentapetalae</taxon>
        <taxon>rosids</taxon>
        <taxon>fabids</taxon>
        <taxon>Fabales</taxon>
        <taxon>Fabaceae</taxon>
        <taxon>Cercidoideae</taxon>
        <taxon>Cercideae</taxon>
        <taxon>Bauhiniinae</taxon>
        <taxon>Bauhinia</taxon>
    </lineage>
</organism>
<accession>A0ACB9Q781</accession>
<keyword evidence="2" id="KW-1185">Reference proteome</keyword>
<gene>
    <name evidence="1" type="ORF">L6164_000198</name>
</gene>
<protein>
    <submittedName>
        <fullName evidence="1">Uncharacterized protein</fullName>
    </submittedName>
</protein>
<dbReference type="EMBL" id="CM039426">
    <property type="protein sequence ID" value="KAI4356154.1"/>
    <property type="molecule type" value="Genomic_DNA"/>
</dbReference>
<name>A0ACB9Q781_BAUVA</name>
<comment type="caution">
    <text evidence="1">The sequence shown here is derived from an EMBL/GenBank/DDBJ whole genome shotgun (WGS) entry which is preliminary data.</text>
</comment>
<evidence type="ECO:0000313" key="1">
    <source>
        <dbReference type="EMBL" id="KAI4356154.1"/>
    </source>
</evidence>
<sequence>MEAEEAVRQPEARGRHLKKRCLKNKALAVGFNEKDLRDYVTGFHKRKKKRRKEAQRQQEEAQRRKRSEERKKRKLEKEFALYGGMPPTSGSEPDEINEDQEDKEDSIAGTKTYENDDLKVTVVTSEISREDAESYAGERKETAAAVFQSDRATDKKPKSVPINKKKPFKKVAKHRSQPKPRSKRDKRKGKKRGKK</sequence>
<proteinExistence type="predicted"/>